<dbReference type="InterPro" id="IPR002142">
    <property type="entry name" value="Peptidase_S49"/>
</dbReference>
<dbReference type="EMBL" id="BARS01024236">
    <property type="protein sequence ID" value="GAG05540.1"/>
    <property type="molecule type" value="Genomic_DNA"/>
</dbReference>
<organism evidence="2">
    <name type="scientific">marine sediment metagenome</name>
    <dbReference type="NCBI Taxonomy" id="412755"/>
    <lineage>
        <taxon>unclassified sequences</taxon>
        <taxon>metagenomes</taxon>
        <taxon>ecological metagenomes</taxon>
    </lineage>
</organism>
<evidence type="ECO:0000259" key="1">
    <source>
        <dbReference type="Pfam" id="PF01343"/>
    </source>
</evidence>
<proteinExistence type="predicted"/>
<sequence>GLAEEKLVIIMMGVECSSRGYYVASFATKVYTRENTVTGRVDVISVWVNLSENYKHE</sequence>
<dbReference type="GO" id="GO:0008233">
    <property type="term" value="F:peptidase activity"/>
    <property type="evidence" value="ECO:0007669"/>
    <property type="project" value="InterPro"/>
</dbReference>
<reference evidence="2" key="1">
    <citation type="journal article" date="2014" name="Front. Microbiol.">
        <title>High frequency of phylogenetically diverse reductive dehalogenase-homologous genes in deep subseafloor sedimentary metagenomes.</title>
        <authorList>
            <person name="Kawai M."/>
            <person name="Futagami T."/>
            <person name="Toyoda A."/>
            <person name="Takaki Y."/>
            <person name="Nishi S."/>
            <person name="Hori S."/>
            <person name="Arai W."/>
            <person name="Tsubouchi T."/>
            <person name="Morono Y."/>
            <person name="Uchiyama I."/>
            <person name="Ito T."/>
            <person name="Fujiyama A."/>
            <person name="Inagaki F."/>
            <person name="Takami H."/>
        </authorList>
    </citation>
    <scope>NUCLEOTIDE SEQUENCE</scope>
    <source>
        <strain evidence="2">Expedition CK06-06</strain>
    </source>
</reference>
<dbReference type="AlphaFoldDB" id="X0UIX2"/>
<dbReference type="Gene3D" id="3.90.226.10">
    <property type="entry name" value="2-enoyl-CoA Hydratase, Chain A, domain 1"/>
    <property type="match status" value="1"/>
</dbReference>
<evidence type="ECO:0000313" key="2">
    <source>
        <dbReference type="EMBL" id="GAG05540.1"/>
    </source>
</evidence>
<feature type="non-terminal residue" evidence="2">
    <location>
        <position position="1"/>
    </location>
</feature>
<comment type="caution">
    <text evidence="2">The sequence shown here is derived from an EMBL/GenBank/DDBJ whole genome shotgun (WGS) entry which is preliminary data.</text>
</comment>
<dbReference type="GO" id="GO:0006508">
    <property type="term" value="P:proteolysis"/>
    <property type="evidence" value="ECO:0007669"/>
    <property type="project" value="InterPro"/>
</dbReference>
<protein>
    <recommendedName>
        <fullName evidence="1">Peptidase S49 domain-containing protein</fullName>
    </recommendedName>
</protein>
<gene>
    <name evidence="2" type="ORF">S01H1_38497</name>
</gene>
<feature type="domain" description="Peptidase S49" evidence="1">
    <location>
        <begin position="4"/>
        <end position="54"/>
    </location>
</feature>
<name>X0UIX2_9ZZZZ</name>
<accession>X0UIX2</accession>
<dbReference type="Pfam" id="PF01343">
    <property type="entry name" value="Peptidase_S49"/>
    <property type="match status" value="1"/>
</dbReference>